<comment type="caution">
    <text evidence="9">The sequence shown here is derived from an EMBL/GenBank/DDBJ whole genome shotgun (WGS) entry which is preliminary data.</text>
</comment>
<proteinExistence type="inferred from homology"/>
<evidence type="ECO:0000256" key="2">
    <source>
        <dbReference type="ARBA" id="ARBA00022448"/>
    </source>
</evidence>
<gene>
    <name evidence="9" type="ORF">BAZO_18201</name>
</gene>
<dbReference type="STRING" id="1131731.BAZO_18201"/>
<comment type="subcellular location">
    <subcellularLocation>
        <location evidence="1 7">Cell membrane</location>
        <topology evidence="1 7">Multi-pass membrane protein</topology>
    </subcellularLocation>
</comment>
<evidence type="ECO:0000256" key="3">
    <source>
        <dbReference type="ARBA" id="ARBA00022475"/>
    </source>
</evidence>
<evidence type="ECO:0000256" key="6">
    <source>
        <dbReference type="ARBA" id="ARBA00023136"/>
    </source>
</evidence>
<dbReference type="InterPro" id="IPR000515">
    <property type="entry name" value="MetI-like"/>
</dbReference>
<keyword evidence="10" id="KW-1185">Reference proteome</keyword>
<feature type="transmembrane region" description="Helical" evidence="7">
    <location>
        <begin position="124"/>
        <end position="147"/>
    </location>
</feature>
<dbReference type="GO" id="GO:0055085">
    <property type="term" value="P:transmembrane transport"/>
    <property type="evidence" value="ECO:0007669"/>
    <property type="project" value="InterPro"/>
</dbReference>
<dbReference type="RefSeq" id="WP_003332835.1">
    <property type="nucleotide sequence ID" value="NZ_AJLR01000147.1"/>
</dbReference>
<dbReference type="GO" id="GO:0005886">
    <property type="term" value="C:plasma membrane"/>
    <property type="evidence" value="ECO:0007669"/>
    <property type="project" value="UniProtKB-SubCell"/>
</dbReference>
<evidence type="ECO:0000256" key="1">
    <source>
        <dbReference type="ARBA" id="ARBA00004651"/>
    </source>
</evidence>
<feature type="transmembrane region" description="Helical" evidence="7">
    <location>
        <begin position="72"/>
        <end position="98"/>
    </location>
</feature>
<organism evidence="9 10">
    <name type="scientific">Schinkia azotoformans LMG 9581</name>
    <dbReference type="NCBI Taxonomy" id="1131731"/>
    <lineage>
        <taxon>Bacteria</taxon>
        <taxon>Bacillati</taxon>
        <taxon>Bacillota</taxon>
        <taxon>Bacilli</taxon>
        <taxon>Bacillales</taxon>
        <taxon>Bacillaceae</taxon>
        <taxon>Calidifontibacillus/Schinkia group</taxon>
        <taxon>Schinkia</taxon>
    </lineage>
</organism>
<dbReference type="Pfam" id="PF00528">
    <property type="entry name" value="BPD_transp_1"/>
    <property type="match status" value="1"/>
</dbReference>
<dbReference type="PANTHER" id="PTHR30043:SF1">
    <property type="entry name" value="ABC TRANSPORT SYSTEM PERMEASE PROTEIN P69"/>
    <property type="match status" value="1"/>
</dbReference>
<feature type="domain" description="ABC transmembrane type-1" evidence="8">
    <location>
        <begin position="68"/>
        <end position="255"/>
    </location>
</feature>
<dbReference type="PATRIC" id="fig|1131731.3.peg.3714"/>
<reference evidence="9 10" key="1">
    <citation type="journal article" date="2012" name="Front. Microbiol.">
        <title>Redundancy and modularity in membrane-associated dissimilatory nitrate reduction in Bacillus.</title>
        <authorList>
            <person name="Heylen K."/>
            <person name="Keltjens J."/>
        </authorList>
    </citation>
    <scope>NUCLEOTIDE SEQUENCE [LARGE SCALE GENOMIC DNA]</scope>
    <source>
        <strain evidence="9 10">LMG 9581</strain>
    </source>
</reference>
<protein>
    <submittedName>
        <fullName evidence="9">Phosphate/phosphonate ABC transport system permease protein</fullName>
    </submittedName>
</protein>
<dbReference type="PANTHER" id="PTHR30043">
    <property type="entry name" value="PHOSPHONATES TRANSPORT SYSTEM PERMEASE PROTEIN"/>
    <property type="match status" value="1"/>
</dbReference>
<keyword evidence="4 7" id="KW-0812">Transmembrane</keyword>
<dbReference type="Gene3D" id="1.10.3720.10">
    <property type="entry name" value="MetI-like"/>
    <property type="match status" value="1"/>
</dbReference>
<evidence type="ECO:0000313" key="10">
    <source>
        <dbReference type="Proteomes" id="UP000006315"/>
    </source>
</evidence>
<feature type="transmembrane region" description="Helical" evidence="7">
    <location>
        <begin position="12"/>
        <end position="29"/>
    </location>
</feature>
<keyword evidence="6 7" id="KW-0472">Membrane</keyword>
<comment type="similarity">
    <text evidence="7">Belongs to the binding-protein-dependent transport system permease family.</text>
</comment>
<sequence>MMHTKPPFHKKTTLTIIMIIVFAWSLFSVEWGSDLLHSGGKATTMQILEGMIKPDFSPEIINLAITSSWRTLAYATAGMSLAVLFGVVFGVLGSGVVASKPYSKAMFITSFRGILGFMRAIHELIWAWLFVAAFGLSPFAAIFAIAIPYGGILGRIFADMLNDIPEEPIKALKASGASRLQILLYGYFPIAAGGMVSYVMYRFECAIRSSAIMSFIGLGGLGYQIQLSLNDLKYDEVWTFMFFLIALVLLIDFWSQVLRKRLVA</sequence>
<keyword evidence="5 7" id="KW-1133">Transmembrane helix</keyword>
<dbReference type="CDD" id="cd06261">
    <property type="entry name" value="TM_PBP2"/>
    <property type="match status" value="1"/>
</dbReference>
<keyword evidence="2 7" id="KW-0813">Transport</keyword>
<dbReference type="Proteomes" id="UP000006315">
    <property type="component" value="Unassembled WGS sequence"/>
</dbReference>
<dbReference type="AlphaFoldDB" id="K6DQY8"/>
<dbReference type="InterPro" id="IPR035906">
    <property type="entry name" value="MetI-like_sf"/>
</dbReference>
<name>K6DQY8_SCHAZ</name>
<feature type="transmembrane region" description="Helical" evidence="7">
    <location>
        <begin position="237"/>
        <end position="255"/>
    </location>
</feature>
<evidence type="ECO:0000259" key="8">
    <source>
        <dbReference type="PROSITE" id="PS50928"/>
    </source>
</evidence>
<dbReference type="EMBL" id="AJLR01000147">
    <property type="protein sequence ID" value="EKN63211.1"/>
    <property type="molecule type" value="Genomic_DNA"/>
</dbReference>
<dbReference type="SUPFAM" id="SSF161098">
    <property type="entry name" value="MetI-like"/>
    <property type="match status" value="1"/>
</dbReference>
<evidence type="ECO:0000256" key="7">
    <source>
        <dbReference type="RuleBase" id="RU363032"/>
    </source>
</evidence>
<keyword evidence="3" id="KW-1003">Cell membrane</keyword>
<evidence type="ECO:0000256" key="5">
    <source>
        <dbReference type="ARBA" id="ARBA00022989"/>
    </source>
</evidence>
<dbReference type="PROSITE" id="PS50928">
    <property type="entry name" value="ABC_TM1"/>
    <property type="match status" value="1"/>
</dbReference>
<evidence type="ECO:0000256" key="4">
    <source>
        <dbReference type="ARBA" id="ARBA00022692"/>
    </source>
</evidence>
<accession>K6DQY8</accession>
<feature type="transmembrane region" description="Helical" evidence="7">
    <location>
        <begin position="206"/>
        <end position="225"/>
    </location>
</feature>
<evidence type="ECO:0000313" key="9">
    <source>
        <dbReference type="EMBL" id="EKN63211.1"/>
    </source>
</evidence>
<feature type="transmembrane region" description="Helical" evidence="7">
    <location>
        <begin position="182"/>
        <end position="201"/>
    </location>
</feature>